<comment type="function">
    <text evidence="1">DNA polymerase III is a complex, multichain enzyme responsible for most of the replicative synthesis in bacteria. The epsilon subunit contain the editing function and is a proofreading 3'-5' exonuclease.</text>
</comment>
<evidence type="ECO:0000313" key="5">
    <source>
        <dbReference type="Proteomes" id="UP000470771"/>
    </source>
</evidence>
<keyword evidence="5" id="KW-1185">Reference proteome</keyword>
<dbReference type="SUPFAM" id="SSF53098">
    <property type="entry name" value="Ribonuclease H-like"/>
    <property type="match status" value="1"/>
</dbReference>
<dbReference type="Pfam" id="PF00929">
    <property type="entry name" value="RNase_T"/>
    <property type="match status" value="1"/>
</dbReference>
<organism evidence="4 5">
    <name type="scientific">Acidiluteibacter ferrifornacis</name>
    <dbReference type="NCBI Taxonomy" id="2692424"/>
    <lineage>
        <taxon>Bacteria</taxon>
        <taxon>Pseudomonadati</taxon>
        <taxon>Bacteroidota</taxon>
        <taxon>Flavobacteriia</taxon>
        <taxon>Flavobacteriales</taxon>
        <taxon>Cryomorphaceae</taxon>
        <taxon>Acidiluteibacter</taxon>
    </lineage>
</organism>
<evidence type="ECO:0000313" key="4">
    <source>
        <dbReference type="EMBL" id="NBG67420.1"/>
    </source>
</evidence>
<dbReference type="InterPro" id="IPR035901">
    <property type="entry name" value="GIY-YIG_endonuc_sf"/>
</dbReference>
<dbReference type="InterPro" id="IPR047296">
    <property type="entry name" value="GIY-YIG_UvrC_Cho"/>
</dbReference>
<dbReference type="Proteomes" id="UP000470771">
    <property type="component" value="Unassembled WGS sequence"/>
</dbReference>
<dbReference type="Gene3D" id="3.30.420.10">
    <property type="entry name" value="Ribonuclease H-like superfamily/Ribonuclease H"/>
    <property type="match status" value="1"/>
</dbReference>
<evidence type="ECO:0000259" key="3">
    <source>
        <dbReference type="PROSITE" id="PS50164"/>
    </source>
</evidence>
<dbReference type="InterPro" id="IPR013520">
    <property type="entry name" value="Ribonucl_H"/>
</dbReference>
<dbReference type="GO" id="GO:0008408">
    <property type="term" value="F:3'-5' exonuclease activity"/>
    <property type="evidence" value="ECO:0007669"/>
    <property type="project" value="TreeGrafter"/>
</dbReference>
<dbReference type="CDD" id="cd10434">
    <property type="entry name" value="GIY-YIG_UvrC_Cho"/>
    <property type="match status" value="1"/>
</dbReference>
<dbReference type="SUPFAM" id="SSF82771">
    <property type="entry name" value="GIY-YIG endonuclease"/>
    <property type="match status" value="1"/>
</dbReference>
<dbReference type="Pfam" id="PF01541">
    <property type="entry name" value="GIY-YIG"/>
    <property type="match status" value="1"/>
</dbReference>
<dbReference type="PROSITE" id="PS50164">
    <property type="entry name" value="GIY_YIG"/>
    <property type="match status" value="1"/>
</dbReference>
<dbReference type="AlphaFoldDB" id="A0A6N9NQ54"/>
<dbReference type="SMART" id="SM00479">
    <property type="entry name" value="EXOIII"/>
    <property type="match status" value="1"/>
</dbReference>
<comment type="subunit">
    <text evidence="2">DNA polymerase III contains a core (composed of alpha, epsilon and theta chains) that associates with a tau subunit. This core dimerizes to form the POLIII' complex. PolIII' associates with the gamma complex (composed of gamma, delta, delta', psi and chi chains) and with the beta chain to form the complete DNA polymerase III complex.</text>
</comment>
<gene>
    <name evidence="4" type="ORF">GQN54_14935</name>
</gene>
<dbReference type="NCBIfam" id="TIGR00573">
    <property type="entry name" value="dnaq"/>
    <property type="match status" value="1"/>
</dbReference>
<reference evidence="4 5" key="1">
    <citation type="submission" date="2019-12" db="EMBL/GenBank/DDBJ databases">
        <authorList>
            <person name="Zhao J."/>
        </authorList>
    </citation>
    <scope>NUCLEOTIDE SEQUENCE [LARGE SCALE GENOMIC DNA]</scope>
    <source>
        <strain evidence="4 5">S-15</strain>
    </source>
</reference>
<dbReference type="Gene3D" id="3.40.1440.10">
    <property type="entry name" value="GIY-YIG endonuclease"/>
    <property type="match status" value="1"/>
</dbReference>
<feature type="domain" description="GIY-YIG" evidence="3">
    <location>
        <begin position="202"/>
        <end position="280"/>
    </location>
</feature>
<dbReference type="InterPro" id="IPR006054">
    <property type="entry name" value="DnaQ"/>
</dbReference>
<dbReference type="InterPro" id="IPR000305">
    <property type="entry name" value="GIY-YIG_endonuc"/>
</dbReference>
<dbReference type="RefSeq" id="WP_160634366.1">
    <property type="nucleotide sequence ID" value="NZ_WWNE01000018.1"/>
</dbReference>
<dbReference type="InterPro" id="IPR036397">
    <property type="entry name" value="RNaseH_sf"/>
</dbReference>
<dbReference type="FunFam" id="3.30.420.10:FF:000045">
    <property type="entry name" value="3'-5' exonuclease DinG"/>
    <property type="match status" value="1"/>
</dbReference>
<evidence type="ECO:0000256" key="1">
    <source>
        <dbReference type="ARBA" id="ARBA00025483"/>
    </source>
</evidence>
<accession>A0A6N9NQ54</accession>
<sequence length="480" mass="54363">MKPTHAIYAVTDIETTGGSIAHGRITEIAIVLTDGEQIIDRFSTLVNPEQLIPPNITHLTGITNEMVANAPLFHEIIPQIESFTQGAIFVAHNVNFDYGFIRESYNRAGERFQRKKLCTVRLSRKIIPGFPSYSLGKICGQLGIPLTDRHRALGDADATALLLHLLVEKDTKGFIKESLNPRSKEAILPPHLDKEKFESIPNEMGVYSFYNQKGKVIYVGKAIDLKKRVHAHFSGNTNTKSKNNFAENIHDVSVEICSNELIMMLTEAHAIKKHWPIYNRSMKKVTLNYGLYSYIDQNGYGRFTLGRTGKHDRPLISFRSAYESRKYLEVLCAQFELCPKLCSLQTPQHTSCYSYEVDECKGACVEEESVTDYNQRFEKAILETDKENNSFIIRGKGRNDEVNSIVLLQKGRYKGYGEAPKDAVITSVEEALDYINYGYDDQDIQVLINAYVRKCDENELVWITHSETANAHFGGLLFDL</sequence>
<name>A0A6N9NQ54_9FLAO</name>
<dbReference type="CDD" id="cd06127">
    <property type="entry name" value="DEDDh"/>
    <property type="match status" value="1"/>
</dbReference>
<dbReference type="PANTHER" id="PTHR30231">
    <property type="entry name" value="DNA POLYMERASE III SUBUNIT EPSILON"/>
    <property type="match status" value="1"/>
</dbReference>
<dbReference type="GO" id="GO:0045004">
    <property type="term" value="P:DNA replication proofreading"/>
    <property type="evidence" value="ECO:0007669"/>
    <property type="project" value="TreeGrafter"/>
</dbReference>
<dbReference type="SMART" id="SM00465">
    <property type="entry name" value="GIYc"/>
    <property type="match status" value="1"/>
</dbReference>
<dbReference type="PANTHER" id="PTHR30231:SF41">
    <property type="entry name" value="DNA POLYMERASE III SUBUNIT EPSILON"/>
    <property type="match status" value="1"/>
</dbReference>
<dbReference type="GO" id="GO:0005829">
    <property type="term" value="C:cytosol"/>
    <property type="evidence" value="ECO:0007669"/>
    <property type="project" value="TreeGrafter"/>
</dbReference>
<protein>
    <submittedName>
        <fullName evidence="4">GIY-YIG nuclease family protein</fullName>
    </submittedName>
</protein>
<evidence type="ECO:0000256" key="2">
    <source>
        <dbReference type="ARBA" id="ARBA00026073"/>
    </source>
</evidence>
<dbReference type="EMBL" id="WWNE01000018">
    <property type="protein sequence ID" value="NBG67420.1"/>
    <property type="molecule type" value="Genomic_DNA"/>
</dbReference>
<proteinExistence type="predicted"/>
<dbReference type="InterPro" id="IPR012337">
    <property type="entry name" value="RNaseH-like_sf"/>
</dbReference>
<dbReference type="GO" id="GO:0003887">
    <property type="term" value="F:DNA-directed DNA polymerase activity"/>
    <property type="evidence" value="ECO:0007669"/>
    <property type="project" value="InterPro"/>
</dbReference>
<dbReference type="GO" id="GO:0003677">
    <property type="term" value="F:DNA binding"/>
    <property type="evidence" value="ECO:0007669"/>
    <property type="project" value="InterPro"/>
</dbReference>
<comment type="caution">
    <text evidence="4">The sequence shown here is derived from an EMBL/GenBank/DDBJ whole genome shotgun (WGS) entry which is preliminary data.</text>
</comment>
<dbReference type="GO" id="GO:0006289">
    <property type="term" value="P:nucleotide-excision repair"/>
    <property type="evidence" value="ECO:0007669"/>
    <property type="project" value="InterPro"/>
</dbReference>